<accession>A0AA88MX95</accession>
<keyword evidence="3" id="KW-1185">Reference proteome</keyword>
<reference evidence="2" key="1">
    <citation type="submission" date="2023-08" db="EMBL/GenBank/DDBJ databases">
        <title>Pelteobagrus vachellii genome.</title>
        <authorList>
            <person name="Liu H."/>
        </authorList>
    </citation>
    <scope>NUCLEOTIDE SEQUENCE</scope>
    <source>
        <strain evidence="2">PRFRI_2022a</strain>
        <tissue evidence="2">Muscle</tissue>
    </source>
</reference>
<organism evidence="2 3">
    <name type="scientific">Tachysurus vachellii</name>
    <name type="common">Darkbarbel catfish</name>
    <name type="synonym">Pelteobagrus vachellii</name>
    <dbReference type="NCBI Taxonomy" id="175792"/>
    <lineage>
        <taxon>Eukaryota</taxon>
        <taxon>Metazoa</taxon>
        <taxon>Chordata</taxon>
        <taxon>Craniata</taxon>
        <taxon>Vertebrata</taxon>
        <taxon>Euteleostomi</taxon>
        <taxon>Actinopterygii</taxon>
        <taxon>Neopterygii</taxon>
        <taxon>Teleostei</taxon>
        <taxon>Ostariophysi</taxon>
        <taxon>Siluriformes</taxon>
        <taxon>Bagridae</taxon>
        <taxon>Tachysurus</taxon>
    </lineage>
</organism>
<comment type="caution">
    <text evidence="2">The sequence shown here is derived from an EMBL/GenBank/DDBJ whole genome shotgun (WGS) entry which is preliminary data.</text>
</comment>
<proteinExistence type="predicted"/>
<dbReference type="EMBL" id="JAVHJS010000010">
    <property type="protein sequence ID" value="KAK2845354.1"/>
    <property type="molecule type" value="Genomic_DNA"/>
</dbReference>
<sequence>MGGDAFPFHRASASYGEKTRSRVNGSRCERERTPLFTASVVAEIGVRSVNVFVPRVDEDNVRVSELNPPEHAHSYVFAITERRSDNTVPTMSEND</sequence>
<dbReference type="AlphaFoldDB" id="A0AA88MX95"/>
<protein>
    <submittedName>
        <fullName evidence="2">Uncharacterized protein</fullName>
    </submittedName>
</protein>
<evidence type="ECO:0000256" key="1">
    <source>
        <dbReference type="SAM" id="MobiDB-lite"/>
    </source>
</evidence>
<feature type="region of interest" description="Disordered" evidence="1">
    <location>
        <begin position="1"/>
        <end position="26"/>
    </location>
</feature>
<evidence type="ECO:0000313" key="2">
    <source>
        <dbReference type="EMBL" id="KAK2845354.1"/>
    </source>
</evidence>
<name>A0AA88MX95_TACVA</name>
<gene>
    <name evidence="2" type="ORF">Q7C36_010208</name>
</gene>
<evidence type="ECO:0000313" key="3">
    <source>
        <dbReference type="Proteomes" id="UP001187315"/>
    </source>
</evidence>
<dbReference type="Proteomes" id="UP001187315">
    <property type="component" value="Unassembled WGS sequence"/>
</dbReference>